<feature type="compositionally biased region" description="Basic and acidic residues" evidence="2">
    <location>
        <begin position="327"/>
        <end position="338"/>
    </location>
</feature>
<proteinExistence type="predicted"/>
<keyword evidence="1" id="KW-0175">Coiled coil</keyword>
<dbReference type="PANTHER" id="PTHR33883">
    <property type="entry name" value="WPP DOMAIN-ASSOCIATED PROTEIN"/>
    <property type="match status" value="1"/>
</dbReference>
<evidence type="ECO:0000256" key="2">
    <source>
        <dbReference type="SAM" id="MobiDB-lite"/>
    </source>
</evidence>
<evidence type="ECO:0000313" key="4">
    <source>
        <dbReference type="Proteomes" id="UP001642360"/>
    </source>
</evidence>
<dbReference type="InterPro" id="IPR037490">
    <property type="entry name" value="WAP"/>
</dbReference>
<dbReference type="EMBL" id="CAUOFW020001103">
    <property type="protein sequence ID" value="CAK9141174.1"/>
    <property type="molecule type" value="Genomic_DNA"/>
</dbReference>
<accession>A0ABC8RDV4</accession>
<dbReference type="PANTHER" id="PTHR33883:SF10">
    <property type="entry name" value="WPP DOMAIN-ASSOCIATED PROTEIN"/>
    <property type="match status" value="1"/>
</dbReference>
<gene>
    <name evidence="3" type="ORF">ILEXP_LOCUS8704</name>
</gene>
<reference evidence="3 4" key="1">
    <citation type="submission" date="2024-02" db="EMBL/GenBank/DDBJ databases">
        <authorList>
            <person name="Vignale AGUSTIN F."/>
            <person name="Sosa J E."/>
            <person name="Modenutti C."/>
        </authorList>
    </citation>
    <scope>NUCLEOTIDE SEQUENCE [LARGE SCALE GENOMIC DNA]</scope>
</reference>
<organism evidence="3 4">
    <name type="scientific">Ilex paraguariensis</name>
    <name type="common">yerba mate</name>
    <dbReference type="NCBI Taxonomy" id="185542"/>
    <lineage>
        <taxon>Eukaryota</taxon>
        <taxon>Viridiplantae</taxon>
        <taxon>Streptophyta</taxon>
        <taxon>Embryophyta</taxon>
        <taxon>Tracheophyta</taxon>
        <taxon>Spermatophyta</taxon>
        <taxon>Magnoliopsida</taxon>
        <taxon>eudicotyledons</taxon>
        <taxon>Gunneridae</taxon>
        <taxon>Pentapetalae</taxon>
        <taxon>asterids</taxon>
        <taxon>campanulids</taxon>
        <taxon>Aquifoliales</taxon>
        <taxon>Aquifoliaceae</taxon>
        <taxon>Ilex</taxon>
    </lineage>
</organism>
<keyword evidence="4" id="KW-1185">Reference proteome</keyword>
<dbReference type="AlphaFoldDB" id="A0ABC8RDV4"/>
<name>A0ABC8RDV4_9AQUA</name>
<feature type="compositionally biased region" description="Low complexity" evidence="2">
    <location>
        <begin position="314"/>
        <end position="326"/>
    </location>
</feature>
<protein>
    <recommendedName>
        <fullName evidence="5">WPP domain-associated protein</fullName>
    </recommendedName>
</protein>
<evidence type="ECO:0008006" key="5">
    <source>
        <dbReference type="Google" id="ProtNLM"/>
    </source>
</evidence>
<feature type="coiled-coil region" evidence="1">
    <location>
        <begin position="685"/>
        <end position="810"/>
    </location>
</feature>
<evidence type="ECO:0000313" key="3">
    <source>
        <dbReference type="EMBL" id="CAK9141174.1"/>
    </source>
</evidence>
<feature type="region of interest" description="Disordered" evidence="2">
    <location>
        <begin position="310"/>
        <end position="338"/>
    </location>
</feature>
<comment type="caution">
    <text evidence="3">The sequence shown here is derived from an EMBL/GenBank/DDBJ whole genome shotgun (WGS) entry which is preliminary data.</text>
</comment>
<sequence>MESVGVSNGSDNSYIDGLKQVGSGVKENENLGDKILEDFDSYLHEEINNRLTISRMVGDSVIKGIVNAVEQEAAEKITAKELEMTGLKESLKFFDAGTDKIELLTSPLMHYGPESINRAQYVCRMDAFVEHDRMSKCLGSLRNVAKDQFMKLKKEIDGLRGCIPIRRIGSGQELVGLSGILIEKDSESWVGVDRRINALKTTVDTICMQADDMLLLSKASLCKWQQEQEVQGLLEAMVMQSAIRSLQEEFEEKLWDQSSQSCGAQCVNWLEKFNEISSLCKELDAIVKLLSNSETGQLISHVSRDVDHLERKTLGNNGSTSSSLSEENGKLEGSKTDVPESFDAAQLKHLSKDDMVTNFNTMMTMMRRSHDSAMQEQTEKYYILKREYLKLRDVGSSLPFKKDKEFDILKKKIPEVILKLDDILVENEKLLAFGNNAESLGNLKDRLDSLLSENRQLRYSLTDKKNEVKCLSSKVSDAGEKILQHSLTEGNMIKWIQNLNSAVEDSHVEASIREEVYRCVSRELSGQIRCDTQESEMDFNMMPENYGIIRSEAAHNAKSSGKCAVEDSDMELSIVQEVLGVMFGEAMKDAEGKLEELYGEYLVEYISRISLETKTLENVNELRLEVTEKEGLKQELLLLEMSMKEKEKRVLELSATLLKQGEQLELASQELNNLRGYESQQQTIISKSNKELDLLKCQLEIALEQNEVDNVEIDKLNQKLEQAMDELSATLLKQGEQLELAYQELNNLRGYASQQQTIISESNKELDLLKSQLEQNEVHNVEIDKLNQKLEQAMEELKEANQQKKVILTLTQEKQSILLSVEAKEKEHKKQMETVNVLVHGLSKMIADFECRVAEDIRKNNIRLQCLKSQLSSLIQQACLLRNRGLMYKQRLERRCSDLQKAEAEVDLLGDEVDTLSSLLEKIYIALDHYSPILHHYPGIVETLKLVRRELSGESIKAV</sequence>
<evidence type="ECO:0000256" key="1">
    <source>
        <dbReference type="SAM" id="Coils"/>
    </source>
</evidence>
<dbReference type="Proteomes" id="UP001642360">
    <property type="component" value="Unassembled WGS sequence"/>
</dbReference>